<dbReference type="Gene3D" id="1.20.1420.30">
    <property type="entry name" value="NCX, central ion-binding region"/>
    <property type="match status" value="1"/>
</dbReference>
<sequence length="329" mass="33752">MASAGAVIWYAGSRLTRLVDALAERTGLGHAFAGMLLLGGITSLPEVATASTASAAGNPLLSINDLLGSAAINLILLAIGDIVYGRTALTSMAARPATLMQGVLAMILLSGVAIVIATGDVALPFIGTGIGATILLLGCLQALRVASRFEKARSWQAVDPPDTRAAEPSGIERGKRQLIALILLAALIIFVAGAALAMTGGAIAEKTGLGASIVGFALVGFCTSLPELSTIFAALKLGRHELAIGDIFGTNLFNIQIIFLADLVYSGGPVLNEADGFEIAAASLAALITGIFVVGLLERRDRTIWRMGTDSALALLVFIVGFLALSRLS</sequence>
<feature type="domain" description="Sodium/calcium exchanger membrane region" evidence="6">
    <location>
        <begin position="4"/>
        <end position="117"/>
    </location>
</feature>
<proteinExistence type="predicted"/>
<comment type="subcellular location">
    <subcellularLocation>
        <location evidence="1">Membrane</location>
        <topology evidence="1">Multi-pass membrane protein</topology>
    </subcellularLocation>
</comment>
<feature type="domain" description="Sodium/calcium exchanger membrane region" evidence="6">
    <location>
        <begin position="179"/>
        <end position="323"/>
    </location>
</feature>
<feature type="transmembrane region" description="Helical" evidence="5">
    <location>
        <begin position="122"/>
        <end position="143"/>
    </location>
</feature>
<reference evidence="7" key="1">
    <citation type="journal article" date="2014" name="Int. J. Syst. Evol. Microbiol.">
        <title>Complete genome sequence of Corynebacterium casei LMG S-19264T (=DSM 44701T), isolated from a smear-ripened cheese.</title>
        <authorList>
            <consortium name="US DOE Joint Genome Institute (JGI-PGF)"/>
            <person name="Walter F."/>
            <person name="Albersmeier A."/>
            <person name="Kalinowski J."/>
            <person name="Ruckert C."/>
        </authorList>
    </citation>
    <scope>NUCLEOTIDE SEQUENCE</scope>
    <source>
        <strain evidence="7">CGMCC 1.15095</strain>
    </source>
</reference>
<dbReference type="AlphaFoldDB" id="A0A916X3H2"/>
<feature type="transmembrane region" description="Helical" evidence="5">
    <location>
        <begin position="279"/>
        <end position="297"/>
    </location>
</feature>
<evidence type="ECO:0000313" key="7">
    <source>
        <dbReference type="EMBL" id="GGB91573.1"/>
    </source>
</evidence>
<evidence type="ECO:0000256" key="4">
    <source>
        <dbReference type="ARBA" id="ARBA00023136"/>
    </source>
</evidence>
<name>A0A916X3H2_9SPHN</name>
<dbReference type="InterPro" id="IPR004837">
    <property type="entry name" value="NaCa_Exmemb"/>
</dbReference>
<evidence type="ECO:0000256" key="5">
    <source>
        <dbReference type="SAM" id="Phobius"/>
    </source>
</evidence>
<feature type="transmembrane region" description="Helical" evidence="5">
    <location>
        <begin position="247"/>
        <end position="267"/>
    </location>
</feature>
<evidence type="ECO:0000256" key="1">
    <source>
        <dbReference type="ARBA" id="ARBA00004141"/>
    </source>
</evidence>
<organism evidence="7 8">
    <name type="scientific">Novosphingobium endophyticum</name>
    <dbReference type="NCBI Taxonomy" id="1955250"/>
    <lineage>
        <taxon>Bacteria</taxon>
        <taxon>Pseudomonadati</taxon>
        <taxon>Pseudomonadota</taxon>
        <taxon>Alphaproteobacteria</taxon>
        <taxon>Sphingomonadales</taxon>
        <taxon>Sphingomonadaceae</taxon>
        <taxon>Novosphingobium</taxon>
    </lineage>
</organism>
<keyword evidence="3 5" id="KW-1133">Transmembrane helix</keyword>
<feature type="transmembrane region" description="Helical" evidence="5">
    <location>
        <begin position="309"/>
        <end position="328"/>
    </location>
</feature>
<keyword evidence="8" id="KW-1185">Reference proteome</keyword>
<gene>
    <name evidence="7" type="ORF">GCM10011494_07450</name>
</gene>
<feature type="transmembrane region" description="Helical" evidence="5">
    <location>
        <begin position="209"/>
        <end position="235"/>
    </location>
</feature>
<evidence type="ECO:0000256" key="3">
    <source>
        <dbReference type="ARBA" id="ARBA00022989"/>
    </source>
</evidence>
<dbReference type="GO" id="GO:0016020">
    <property type="term" value="C:membrane"/>
    <property type="evidence" value="ECO:0007669"/>
    <property type="project" value="UniProtKB-SubCell"/>
</dbReference>
<feature type="transmembrane region" description="Helical" evidence="5">
    <location>
        <begin position="97"/>
        <end position="116"/>
    </location>
</feature>
<keyword evidence="2 5" id="KW-0812">Transmembrane</keyword>
<feature type="transmembrane region" description="Helical" evidence="5">
    <location>
        <begin position="178"/>
        <end position="203"/>
    </location>
</feature>
<accession>A0A916X3H2</accession>
<dbReference type="Pfam" id="PF01699">
    <property type="entry name" value="Na_Ca_ex"/>
    <property type="match status" value="2"/>
</dbReference>
<reference evidence="7" key="2">
    <citation type="submission" date="2020-09" db="EMBL/GenBank/DDBJ databases">
        <authorList>
            <person name="Sun Q."/>
            <person name="Zhou Y."/>
        </authorList>
    </citation>
    <scope>NUCLEOTIDE SEQUENCE</scope>
    <source>
        <strain evidence="7">CGMCC 1.15095</strain>
    </source>
</reference>
<evidence type="ECO:0000259" key="6">
    <source>
        <dbReference type="Pfam" id="PF01699"/>
    </source>
</evidence>
<comment type="caution">
    <text evidence="7">The sequence shown here is derived from an EMBL/GenBank/DDBJ whole genome shotgun (WGS) entry which is preliminary data.</text>
</comment>
<keyword evidence="4 5" id="KW-0472">Membrane</keyword>
<evidence type="ECO:0000313" key="8">
    <source>
        <dbReference type="Proteomes" id="UP000608154"/>
    </source>
</evidence>
<dbReference type="EMBL" id="BMHK01000003">
    <property type="protein sequence ID" value="GGB91573.1"/>
    <property type="molecule type" value="Genomic_DNA"/>
</dbReference>
<protein>
    <submittedName>
        <fullName evidence="7">Sodium/calcium exchanger membrane protein</fullName>
    </submittedName>
</protein>
<dbReference type="InterPro" id="IPR044880">
    <property type="entry name" value="NCX_ion-bd_dom_sf"/>
</dbReference>
<dbReference type="GO" id="GO:0055085">
    <property type="term" value="P:transmembrane transport"/>
    <property type="evidence" value="ECO:0007669"/>
    <property type="project" value="InterPro"/>
</dbReference>
<feature type="transmembrane region" description="Helical" evidence="5">
    <location>
        <begin position="66"/>
        <end position="85"/>
    </location>
</feature>
<evidence type="ECO:0000256" key="2">
    <source>
        <dbReference type="ARBA" id="ARBA00022692"/>
    </source>
</evidence>
<dbReference type="Proteomes" id="UP000608154">
    <property type="component" value="Unassembled WGS sequence"/>
</dbReference>